<dbReference type="EMBL" id="JABMOJ010000470">
    <property type="protein sequence ID" value="NQV66167.1"/>
    <property type="molecule type" value="Genomic_DNA"/>
</dbReference>
<accession>A0A973AA53</accession>
<gene>
    <name evidence="1" type="ORF">HQ497_12465</name>
</gene>
<dbReference type="Proteomes" id="UP000754644">
    <property type="component" value="Unassembled WGS sequence"/>
</dbReference>
<comment type="caution">
    <text evidence="1">The sequence shown here is derived from an EMBL/GenBank/DDBJ whole genome shotgun (WGS) entry which is preliminary data.</text>
</comment>
<evidence type="ECO:0000313" key="2">
    <source>
        <dbReference type="Proteomes" id="UP000754644"/>
    </source>
</evidence>
<name>A0A973AA53_9GAMM</name>
<proteinExistence type="predicted"/>
<protein>
    <submittedName>
        <fullName evidence="1">Uncharacterized protein</fullName>
    </submittedName>
</protein>
<sequence length="131" mass="14424">MTIGVWQPAKADAEKGLSLDDLKAYAVLTDGALENLATSLSAAQIGGDGRLMRLDEAPWQVATALSDEELVNLVRFFTLAERQLPGWDGGKQSPVIYLVRILKQREAFTPVLRQWVKANTDNRYLPNGALL</sequence>
<dbReference type="AlphaFoldDB" id="A0A973AA53"/>
<reference evidence="1" key="1">
    <citation type="submission" date="2020-05" db="EMBL/GenBank/DDBJ databases">
        <title>Sulfur intermediates as new biogeochemical hubs in an aquatic model microbial ecosystem.</title>
        <authorList>
            <person name="Vigneron A."/>
        </authorList>
    </citation>
    <scope>NUCLEOTIDE SEQUENCE</scope>
    <source>
        <strain evidence="1">Bin.250</strain>
    </source>
</reference>
<organism evidence="1 2">
    <name type="scientific">SAR86 cluster bacterium</name>
    <dbReference type="NCBI Taxonomy" id="2030880"/>
    <lineage>
        <taxon>Bacteria</taxon>
        <taxon>Pseudomonadati</taxon>
        <taxon>Pseudomonadota</taxon>
        <taxon>Gammaproteobacteria</taxon>
        <taxon>SAR86 cluster</taxon>
    </lineage>
</organism>
<evidence type="ECO:0000313" key="1">
    <source>
        <dbReference type="EMBL" id="NQV66167.1"/>
    </source>
</evidence>